<reference evidence="2" key="1">
    <citation type="submission" date="2020-02" db="EMBL/GenBank/DDBJ databases">
        <authorList>
            <person name="Scholz U."/>
            <person name="Mascher M."/>
            <person name="Fiebig A."/>
        </authorList>
    </citation>
    <scope>NUCLEOTIDE SEQUENCE</scope>
</reference>
<dbReference type="Proteomes" id="UP000663760">
    <property type="component" value="Chromosome 7"/>
</dbReference>
<dbReference type="EMBL" id="LR746270">
    <property type="protein sequence ID" value="CAA7399129.1"/>
    <property type="molecule type" value="Genomic_DNA"/>
</dbReference>
<protein>
    <submittedName>
        <fullName evidence="2">Uncharacterized protein</fullName>
    </submittedName>
</protein>
<evidence type="ECO:0000313" key="3">
    <source>
        <dbReference type="Proteomes" id="UP000663760"/>
    </source>
</evidence>
<evidence type="ECO:0000256" key="1">
    <source>
        <dbReference type="SAM" id="MobiDB-lite"/>
    </source>
</evidence>
<feature type="region of interest" description="Disordered" evidence="1">
    <location>
        <begin position="19"/>
        <end position="38"/>
    </location>
</feature>
<feature type="compositionally biased region" description="Basic and acidic residues" evidence="1">
    <location>
        <begin position="26"/>
        <end position="36"/>
    </location>
</feature>
<name>A0A7I8KMU7_SPIIN</name>
<proteinExistence type="predicted"/>
<evidence type="ECO:0000313" key="2">
    <source>
        <dbReference type="EMBL" id="CAA7399129.1"/>
    </source>
</evidence>
<keyword evidence="3" id="KW-1185">Reference proteome</keyword>
<dbReference type="AlphaFoldDB" id="A0A7I8KMU7"/>
<organism evidence="2 3">
    <name type="scientific">Spirodela intermedia</name>
    <name type="common">Intermediate duckweed</name>
    <dbReference type="NCBI Taxonomy" id="51605"/>
    <lineage>
        <taxon>Eukaryota</taxon>
        <taxon>Viridiplantae</taxon>
        <taxon>Streptophyta</taxon>
        <taxon>Embryophyta</taxon>
        <taxon>Tracheophyta</taxon>
        <taxon>Spermatophyta</taxon>
        <taxon>Magnoliopsida</taxon>
        <taxon>Liliopsida</taxon>
        <taxon>Araceae</taxon>
        <taxon>Lemnoideae</taxon>
        <taxon>Spirodela</taxon>
    </lineage>
</organism>
<accession>A0A7I8KMU7</accession>
<sequence length="72" mass="8056">MHRVRHTCHVPHTALNVTPRCGEGGGGERERGRERGGGYGRHFCSETSECSSLYSFVYSCTSKNFIFSFMPP</sequence>
<gene>
    <name evidence="2" type="ORF">SI8410_07009799</name>
</gene>